<accession>A0A8J5ZVF0</accession>
<comment type="caution">
    <text evidence="2">The sequence shown here is derived from an EMBL/GenBank/DDBJ whole genome shotgun (WGS) entry which is preliminary data.</text>
</comment>
<proteinExistence type="predicted"/>
<organism evidence="2 3">
    <name type="scientific">Galemys pyrenaicus</name>
    <name type="common">Iberian desman</name>
    <name type="synonym">Pyrenean desman</name>
    <dbReference type="NCBI Taxonomy" id="202257"/>
    <lineage>
        <taxon>Eukaryota</taxon>
        <taxon>Metazoa</taxon>
        <taxon>Chordata</taxon>
        <taxon>Craniata</taxon>
        <taxon>Vertebrata</taxon>
        <taxon>Euteleostomi</taxon>
        <taxon>Mammalia</taxon>
        <taxon>Eutheria</taxon>
        <taxon>Laurasiatheria</taxon>
        <taxon>Eulipotyphla</taxon>
        <taxon>Talpidae</taxon>
        <taxon>Galemys</taxon>
    </lineage>
</organism>
<keyword evidence="3" id="KW-1185">Reference proteome</keyword>
<evidence type="ECO:0000313" key="3">
    <source>
        <dbReference type="Proteomes" id="UP000700334"/>
    </source>
</evidence>
<reference evidence="2" key="1">
    <citation type="journal article" date="2021" name="Evol. Appl.">
        <title>The genome of the Pyrenean desman and the effects of bottlenecks and inbreeding on the genomic landscape of an endangered species.</title>
        <authorList>
            <person name="Escoda L."/>
            <person name="Castresana J."/>
        </authorList>
    </citation>
    <scope>NUCLEOTIDE SEQUENCE</scope>
    <source>
        <strain evidence="2">IBE-C5619</strain>
    </source>
</reference>
<dbReference type="Proteomes" id="UP000700334">
    <property type="component" value="Unassembled WGS sequence"/>
</dbReference>
<evidence type="ECO:0000256" key="1">
    <source>
        <dbReference type="SAM" id="MobiDB-lite"/>
    </source>
</evidence>
<feature type="region of interest" description="Disordered" evidence="1">
    <location>
        <begin position="1"/>
        <end position="150"/>
    </location>
</feature>
<name>A0A8J5ZVF0_GALPY</name>
<feature type="non-terminal residue" evidence="2">
    <location>
        <position position="1"/>
    </location>
</feature>
<gene>
    <name evidence="2" type="ORF">J0S82_013329</name>
</gene>
<evidence type="ECO:0000313" key="2">
    <source>
        <dbReference type="EMBL" id="KAG8508468.1"/>
    </source>
</evidence>
<sequence>HRGASPADFEGRSRRSQSPGRRPRVSRTKPAATQPAFRVPPMLSPGLGRSAGPGAGDTESSGPGGSCSADPRRERKWGSELRLPETAQLKPGNLLLRPRRFPAASTGRGERGGERETEELRRLLAQGRHTAGRRREARLPSLPPAHPCRAVRRPSRAPICRNFARLPGAAPPSAPRLPGQRRDALALGWGRDSFRAGRAEQAGTLISTQTPGYVLATHCQPQAEEDMCIDPSMRPKIRRLSETYIEQLFGLDDQLGNLQMGKYLATSWSLNLAGKALPLPVGEKTMLQTWDCCASRNYRLPEIYPPSSDLKAAFREVGEEDGAGFQIQPEASACCLWCPSGGWWNHLVDFLKTTVYHPHDSRIDDKSISWRDITIMPINEDAVMAEKMARAKEHSNFRFKKYVFCHWHAYVKDRKKQLRAILFRIQQTIYYQKQIIMLTKWREKARRKYKMREDEMLLQHEIHLKTWKSKFKPTEDELTFSGQSVSKVSFVFDISLLPERAILQVCMHLCVFTSYFHNACFKNGFMNLTCLTETIFQRNIFF</sequence>
<feature type="compositionally biased region" description="Basic and acidic residues" evidence="1">
    <location>
        <begin position="70"/>
        <end position="83"/>
    </location>
</feature>
<protein>
    <submittedName>
        <fullName evidence="2">Dynein regulatory complex subunit 6</fullName>
    </submittedName>
</protein>
<dbReference type="AlphaFoldDB" id="A0A8J5ZVF0"/>
<feature type="non-terminal residue" evidence="2">
    <location>
        <position position="542"/>
    </location>
</feature>
<dbReference type="EMBL" id="JAGFMF010012021">
    <property type="protein sequence ID" value="KAG8508468.1"/>
    <property type="molecule type" value="Genomic_DNA"/>
</dbReference>
<feature type="compositionally biased region" description="Basic and acidic residues" evidence="1">
    <location>
        <begin position="108"/>
        <end position="122"/>
    </location>
</feature>
<dbReference type="OrthoDB" id="61560at2759"/>